<sequence>MQLEIMTLPPAADMGIDPKQPIGAQVYVLLKRMILSLALKPNEALSEKELSLRLGISRTPVREALIRLADEALVDVFPQRGTFVSPIRTSEVLEAQFLREALEAAVARRAAEAPSPKLLREMSALLKRQQQAAVAGEPEEYLPLDEAFHRAISDGIAMPRAWRLIQSVKGQMDRVRFLSLPNKPHLLLLTEQHTEIFRAIEAHDPDRAEAAMRHHLREVLKTIHELAAEMPSIFA</sequence>
<dbReference type="GO" id="GO:0003700">
    <property type="term" value="F:DNA-binding transcription factor activity"/>
    <property type="evidence" value="ECO:0007669"/>
    <property type="project" value="InterPro"/>
</dbReference>
<dbReference type="SMART" id="SM00895">
    <property type="entry name" value="FCD"/>
    <property type="match status" value="1"/>
</dbReference>
<evidence type="ECO:0000313" key="5">
    <source>
        <dbReference type="EMBL" id="SCM76488.1"/>
    </source>
</evidence>
<keyword evidence="1" id="KW-0805">Transcription regulation</keyword>
<evidence type="ECO:0000259" key="4">
    <source>
        <dbReference type="PROSITE" id="PS50949"/>
    </source>
</evidence>
<dbReference type="CDD" id="cd07377">
    <property type="entry name" value="WHTH_GntR"/>
    <property type="match status" value="1"/>
</dbReference>
<reference evidence="5" key="1">
    <citation type="submission" date="2016-08" db="EMBL/GenBank/DDBJ databases">
        <authorList>
            <person name="Seilhamer J.J."/>
        </authorList>
    </citation>
    <scope>NUCLEOTIDE SEQUENCE</scope>
    <source>
        <strain evidence="5">86</strain>
    </source>
</reference>
<dbReference type="InterPro" id="IPR008920">
    <property type="entry name" value="TF_FadR/GntR_C"/>
</dbReference>
<proteinExistence type="predicted"/>
<dbReference type="InterPro" id="IPR011711">
    <property type="entry name" value="GntR_C"/>
</dbReference>
<dbReference type="Pfam" id="PF00392">
    <property type="entry name" value="GntR"/>
    <property type="match status" value="1"/>
</dbReference>
<dbReference type="PRINTS" id="PR00035">
    <property type="entry name" value="HTHGNTR"/>
</dbReference>
<feature type="domain" description="HTH gntR-type" evidence="4">
    <location>
        <begin position="20"/>
        <end position="87"/>
    </location>
</feature>
<gene>
    <name evidence="5" type="ORF">KL86PLE_40293</name>
</gene>
<dbReference type="InterPro" id="IPR000524">
    <property type="entry name" value="Tscrpt_reg_HTH_GntR"/>
</dbReference>
<dbReference type="Pfam" id="PF07729">
    <property type="entry name" value="FCD"/>
    <property type="match status" value="1"/>
</dbReference>
<dbReference type="SUPFAM" id="SSF48008">
    <property type="entry name" value="GntR ligand-binding domain-like"/>
    <property type="match status" value="1"/>
</dbReference>
<dbReference type="Gene3D" id="1.10.10.10">
    <property type="entry name" value="Winged helix-like DNA-binding domain superfamily/Winged helix DNA-binding domain"/>
    <property type="match status" value="1"/>
</dbReference>
<dbReference type="InterPro" id="IPR036388">
    <property type="entry name" value="WH-like_DNA-bd_sf"/>
</dbReference>
<dbReference type="EMBL" id="FMJD01000008">
    <property type="protein sequence ID" value="SCM76488.1"/>
    <property type="molecule type" value="Genomic_DNA"/>
</dbReference>
<dbReference type="SUPFAM" id="SSF46785">
    <property type="entry name" value="Winged helix' DNA-binding domain"/>
    <property type="match status" value="1"/>
</dbReference>
<name>A0A212LG69_9HYPH</name>
<protein>
    <submittedName>
        <fullName evidence="5">Transcriptional regulator protein</fullName>
    </submittedName>
</protein>
<dbReference type="PANTHER" id="PTHR43537">
    <property type="entry name" value="TRANSCRIPTIONAL REGULATOR, GNTR FAMILY"/>
    <property type="match status" value="1"/>
</dbReference>
<evidence type="ECO:0000256" key="2">
    <source>
        <dbReference type="ARBA" id="ARBA00023125"/>
    </source>
</evidence>
<dbReference type="GO" id="GO:0003677">
    <property type="term" value="F:DNA binding"/>
    <property type="evidence" value="ECO:0007669"/>
    <property type="project" value="UniProtKB-KW"/>
</dbReference>
<dbReference type="AlphaFoldDB" id="A0A212LG69"/>
<keyword evidence="3" id="KW-0804">Transcription</keyword>
<dbReference type="PROSITE" id="PS50949">
    <property type="entry name" value="HTH_GNTR"/>
    <property type="match status" value="1"/>
</dbReference>
<organism evidence="5">
    <name type="scientific">uncultured Pleomorphomonas sp</name>
    <dbReference type="NCBI Taxonomy" id="442121"/>
    <lineage>
        <taxon>Bacteria</taxon>
        <taxon>Pseudomonadati</taxon>
        <taxon>Pseudomonadota</taxon>
        <taxon>Alphaproteobacteria</taxon>
        <taxon>Hyphomicrobiales</taxon>
        <taxon>Pleomorphomonadaceae</taxon>
        <taxon>Pleomorphomonas</taxon>
        <taxon>environmental samples</taxon>
    </lineage>
</organism>
<dbReference type="PANTHER" id="PTHR43537:SF6">
    <property type="entry name" value="HTH-TYPE TRANSCRIPTIONAL REPRESSOR RSPR"/>
    <property type="match status" value="1"/>
</dbReference>
<dbReference type="InterPro" id="IPR036390">
    <property type="entry name" value="WH_DNA-bd_sf"/>
</dbReference>
<evidence type="ECO:0000256" key="3">
    <source>
        <dbReference type="ARBA" id="ARBA00023163"/>
    </source>
</evidence>
<dbReference type="Gene3D" id="1.20.120.530">
    <property type="entry name" value="GntR ligand-binding domain-like"/>
    <property type="match status" value="1"/>
</dbReference>
<keyword evidence="2" id="KW-0238">DNA-binding</keyword>
<evidence type="ECO:0000256" key="1">
    <source>
        <dbReference type="ARBA" id="ARBA00023015"/>
    </source>
</evidence>
<accession>A0A212LG69</accession>
<dbReference type="SMART" id="SM00345">
    <property type="entry name" value="HTH_GNTR"/>
    <property type="match status" value="1"/>
</dbReference>